<feature type="binding site" evidence="5">
    <location>
        <position position="23"/>
    </location>
    <ligand>
        <name>FAD</name>
        <dbReference type="ChEBI" id="CHEBI:57692"/>
    </ligand>
</feature>
<name>A0ABV2Q3S9_9BURK</name>
<evidence type="ECO:0000256" key="3">
    <source>
        <dbReference type="ARBA" id="ARBA00022857"/>
    </source>
</evidence>
<dbReference type="PRINTS" id="PR00368">
    <property type="entry name" value="FADPNR"/>
</dbReference>
<gene>
    <name evidence="7" type="ORF">ABIE13_000780</name>
</gene>
<evidence type="ECO:0000313" key="7">
    <source>
        <dbReference type="EMBL" id="MET4575680.1"/>
    </source>
</evidence>
<evidence type="ECO:0000256" key="4">
    <source>
        <dbReference type="ARBA" id="ARBA00023002"/>
    </source>
</evidence>
<feature type="binding site" evidence="5">
    <location>
        <position position="50"/>
    </location>
    <ligand>
        <name>FAD</name>
        <dbReference type="ChEBI" id="CHEBI:57692"/>
    </ligand>
</feature>
<feature type="binding site" evidence="5">
    <location>
        <position position="55"/>
    </location>
    <ligand>
        <name>FAD</name>
        <dbReference type="ChEBI" id="CHEBI:57692"/>
    </ligand>
</feature>
<reference evidence="7 8" key="1">
    <citation type="submission" date="2024-06" db="EMBL/GenBank/DDBJ databases">
        <title>Sorghum-associated microbial communities from plants grown in Nebraska, USA.</title>
        <authorList>
            <person name="Schachtman D."/>
        </authorList>
    </citation>
    <scope>NUCLEOTIDE SEQUENCE [LARGE SCALE GENOMIC DNA]</scope>
    <source>
        <strain evidence="7 8">2709</strain>
    </source>
</reference>
<dbReference type="InterPro" id="IPR023753">
    <property type="entry name" value="FAD/NAD-binding_dom"/>
</dbReference>
<dbReference type="EC" id="1.18.1.2" evidence="5"/>
<proteinExistence type="inferred from homology"/>
<dbReference type="RefSeq" id="WP_354441297.1">
    <property type="nucleotide sequence ID" value="NZ_JBEPSH010000002.1"/>
</dbReference>
<feature type="binding site" evidence="5">
    <location>
        <position position="299"/>
    </location>
    <ligand>
        <name>FAD</name>
        <dbReference type="ChEBI" id="CHEBI:57692"/>
    </ligand>
</feature>
<dbReference type="PANTHER" id="PTHR48105">
    <property type="entry name" value="THIOREDOXIN REDUCTASE 1-RELATED-RELATED"/>
    <property type="match status" value="1"/>
</dbReference>
<comment type="cofactor">
    <cofactor evidence="5">
        <name>FAD</name>
        <dbReference type="ChEBI" id="CHEBI:57692"/>
    </cofactor>
    <text evidence="5">Binds 1 FAD per subunit.</text>
</comment>
<evidence type="ECO:0000313" key="8">
    <source>
        <dbReference type="Proteomes" id="UP001549320"/>
    </source>
</evidence>
<organism evidence="7 8">
    <name type="scientific">Ottowia thiooxydans</name>
    <dbReference type="NCBI Taxonomy" id="219182"/>
    <lineage>
        <taxon>Bacteria</taxon>
        <taxon>Pseudomonadati</taxon>
        <taxon>Pseudomonadota</taxon>
        <taxon>Betaproteobacteria</taxon>
        <taxon>Burkholderiales</taxon>
        <taxon>Comamonadaceae</taxon>
        <taxon>Ottowia</taxon>
    </lineage>
</organism>
<dbReference type="InterPro" id="IPR050097">
    <property type="entry name" value="Ferredoxin-NADP_redctase_2"/>
</dbReference>
<protein>
    <recommendedName>
        <fullName evidence="5">Ferredoxin--NADP reductase</fullName>
        <shortName evidence="5">FNR</shortName>
        <shortName evidence="5">Fd-NADP(+) reductase</shortName>
        <ecNumber evidence="5">1.18.1.2</ecNumber>
    </recommendedName>
</protein>
<feature type="binding site" evidence="5">
    <location>
        <position position="95"/>
    </location>
    <ligand>
        <name>FAD</name>
        <dbReference type="ChEBI" id="CHEBI:57692"/>
    </ligand>
</feature>
<dbReference type="HAMAP" id="MF_01685">
    <property type="entry name" value="FENR2"/>
    <property type="match status" value="1"/>
</dbReference>
<sequence>MNIAEDASSPIETDVAIIGAGPTGLFSAFELGLLAVSFHIIDALPRVGGQPVELYAQKPIYDIPGTSVCSGQELADGLMKQLAPFKPPLHLGHRVDGLERQPDGRFLLTTHQGLRLLSKAVFIAAGVGAFEPKRLKLDGLNELENQHLFYRPPDPEVLSGQQVVIVGGEDLALEQAIDLATRQEARPARVSLLYRRDGFQAEPATVERFRSLCAEGKIDLVVGQAQGIDASEGRLTALHILNVEGHPQTVSADKLLVMQGFTPRLGPIADWHLAMERKQIVVDTQKFQTSEPGVFALGDVNTYPGKRKLILSGFHEGTLAAFAVAEQLSGAPVHLQYTTSSTQLHRLLGLSTS</sequence>
<comment type="catalytic activity">
    <reaction evidence="5">
        <text>2 reduced [2Fe-2S]-[ferredoxin] + NADP(+) + H(+) = 2 oxidized [2Fe-2S]-[ferredoxin] + NADPH</text>
        <dbReference type="Rhea" id="RHEA:20125"/>
        <dbReference type="Rhea" id="RHEA-COMP:10000"/>
        <dbReference type="Rhea" id="RHEA-COMP:10001"/>
        <dbReference type="ChEBI" id="CHEBI:15378"/>
        <dbReference type="ChEBI" id="CHEBI:33737"/>
        <dbReference type="ChEBI" id="CHEBI:33738"/>
        <dbReference type="ChEBI" id="CHEBI:57783"/>
        <dbReference type="ChEBI" id="CHEBI:58349"/>
        <dbReference type="EC" id="1.18.1.2"/>
    </reaction>
</comment>
<dbReference type="PRINTS" id="PR00469">
    <property type="entry name" value="PNDRDTASEII"/>
</dbReference>
<comment type="subunit">
    <text evidence="5">Homodimer.</text>
</comment>
<evidence type="ECO:0000256" key="1">
    <source>
        <dbReference type="ARBA" id="ARBA00022630"/>
    </source>
</evidence>
<dbReference type="InterPro" id="IPR022890">
    <property type="entry name" value="Fd--NADP_Rdtase_type_2"/>
</dbReference>
<evidence type="ECO:0000256" key="5">
    <source>
        <dbReference type="HAMAP-Rule" id="MF_01685"/>
    </source>
</evidence>
<feature type="binding site" evidence="5">
    <location>
        <position position="42"/>
    </location>
    <ligand>
        <name>FAD</name>
        <dbReference type="ChEBI" id="CHEBI:57692"/>
    </ligand>
</feature>
<keyword evidence="2 5" id="KW-0274">FAD</keyword>
<keyword evidence="8" id="KW-1185">Reference proteome</keyword>
<dbReference type="SUPFAM" id="SSF51905">
    <property type="entry name" value="FAD/NAD(P)-binding domain"/>
    <property type="match status" value="1"/>
</dbReference>
<comment type="caution">
    <text evidence="7">The sequence shown here is derived from an EMBL/GenBank/DDBJ whole genome shotgun (WGS) entry which is preliminary data.</text>
</comment>
<dbReference type="EMBL" id="JBEPSH010000002">
    <property type="protein sequence ID" value="MET4575680.1"/>
    <property type="molecule type" value="Genomic_DNA"/>
</dbReference>
<feature type="domain" description="FAD/NAD(P)-binding" evidence="6">
    <location>
        <begin position="14"/>
        <end position="304"/>
    </location>
</feature>
<dbReference type="Proteomes" id="UP001549320">
    <property type="component" value="Unassembled WGS sequence"/>
</dbReference>
<keyword evidence="1 5" id="KW-0285">Flavoprotein</keyword>
<dbReference type="Pfam" id="PF07992">
    <property type="entry name" value="Pyr_redox_2"/>
    <property type="match status" value="1"/>
</dbReference>
<keyword evidence="4 5" id="KW-0560">Oxidoreductase</keyword>
<evidence type="ECO:0000256" key="2">
    <source>
        <dbReference type="ARBA" id="ARBA00022827"/>
    </source>
</evidence>
<dbReference type="InterPro" id="IPR036188">
    <property type="entry name" value="FAD/NAD-bd_sf"/>
</dbReference>
<accession>A0ABV2Q3S9</accession>
<comment type="similarity">
    <text evidence="5">Belongs to the ferredoxin--NADP reductase type 2 family.</text>
</comment>
<dbReference type="Gene3D" id="3.50.50.60">
    <property type="entry name" value="FAD/NAD(P)-binding domain"/>
    <property type="match status" value="2"/>
</dbReference>
<evidence type="ECO:0000259" key="6">
    <source>
        <dbReference type="Pfam" id="PF07992"/>
    </source>
</evidence>
<keyword evidence="3 5" id="KW-0521">NADP</keyword>
<feature type="binding site" evidence="5">
    <location>
        <position position="339"/>
    </location>
    <ligand>
        <name>FAD</name>
        <dbReference type="ChEBI" id="CHEBI:57692"/>
    </ligand>
</feature>
<feature type="binding site" evidence="5">
    <location>
        <position position="130"/>
    </location>
    <ligand>
        <name>FAD</name>
        <dbReference type="ChEBI" id="CHEBI:57692"/>
    </ligand>
</feature>
<dbReference type="GO" id="GO:0004791">
    <property type="term" value="F:thioredoxin-disulfide reductase (NADPH) activity"/>
    <property type="evidence" value="ECO:0007669"/>
    <property type="project" value="UniProtKB-EC"/>
</dbReference>